<evidence type="ECO:0000256" key="3">
    <source>
        <dbReference type="ARBA" id="ARBA00022692"/>
    </source>
</evidence>
<feature type="transmembrane region" description="Helical" evidence="7">
    <location>
        <begin position="530"/>
        <end position="556"/>
    </location>
</feature>
<feature type="region of interest" description="Disordered" evidence="6">
    <location>
        <begin position="47"/>
        <end position="73"/>
    </location>
</feature>
<feature type="transmembrane region" description="Helical" evidence="7">
    <location>
        <begin position="484"/>
        <end position="503"/>
    </location>
</feature>
<keyword evidence="4 7" id="KW-1133">Transmembrane helix</keyword>
<comment type="similarity">
    <text evidence="2">Belongs to the major facilitator superfamily. Proton-dependent oligopeptide transporter (POT/PTR) (TC 2.A.17) family.</text>
</comment>
<dbReference type="Gramene" id="PAN31708">
    <property type="protein sequence ID" value="PAN31708"/>
    <property type="gene ID" value="PAHAL_5G439200"/>
</dbReference>
<dbReference type="PANTHER" id="PTHR11654">
    <property type="entry name" value="OLIGOPEPTIDE TRANSPORTER-RELATED"/>
    <property type="match status" value="1"/>
</dbReference>
<feature type="transmembrane region" description="Helical" evidence="7">
    <location>
        <begin position="568"/>
        <end position="589"/>
    </location>
</feature>
<sequence>MAPASAMELEAPPPVAAAAAKEIKSPEVLSSLQRKKLGAHFLESDERRFSGAARTPLGGGYEPPPPPPSVAGTTPVNIRGEPIADLSRTGGWVAAFFIFGNEMAERMAYFGLSVNMVVFMFKVMHRPFTSSANAVNNFLGISQASSVLGGFLADAYLGRYWTIAIFTTMYLLGLIALTVSASVPALVPSQEGCDKLAMLLGACAPAEPWQMAYLQTALYVTAFGAAGIRPCVSSFGADQFDERSPGYKRRLDRFFNLFYLAVTLGAIAAFTAVVYIQMHRGWAAAFGTLALAMGTSNALFFVGTPLYRHRVPGGSPLTRVAQVLVAAFRKRNAAFDSGDFVGLYEVAGAKSAIRGSAKIDHTDDFRWLDKAALQLEGDLAGGEEEADPWRLCTVTQVEEVKILLRLLPVPACTVMLSVVLTEFLTLSVQQAYTLNTRVAALHLPVTCMPVFPCLAIFLILALYYQTFAPLARRLTGHPHGASQLQRVGLGLFFSILSVAWAGLFERYRRGYAVRHGYLGLFLSPMPDLSAYWLLIQYCLIGVAEVFCLVALLEFLYQEAPDAMRSVGSAYAAVAGGLGCFLASALNTAVDAATRDDRAGRPSWLAQNINVGRFDYLYWLLAVLSTINLLVFVYVAKRYKYRARTDAQATVVNRQ</sequence>
<evidence type="ECO:0000313" key="8">
    <source>
        <dbReference type="EMBL" id="PAN31709.1"/>
    </source>
</evidence>
<name>A0A2S3HWZ6_9POAL</name>
<evidence type="ECO:0000256" key="7">
    <source>
        <dbReference type="SAM" id="Phobius"/>
    </source>
</evidence>
<protein>
    <recommendedName>
        <fullName evidence="9">Major facilitator superfamily (MFS) profile domain-containing protein</fullName>
    </recommendedName>
</protein>
<dbReference type="SUPFAM" id="SSF103473">
    <property type="entry name" value="MFS general substrate transporter"/>
    <property type="match status" value="1"/>
</dbReference>
<proteinExistence type="inferred from homology"/>
<feature type="transmembrane region" description="Helical" evidence="7">
    <location>
        <begin position="615"/>
        <end position="635"/>
    </location>
</feature>
<dbReference type="InterPro" id="IPR036259">
    <property type="entry name" value="MFS_trans_sf"/>
</dbReference>
<dbReference type="Gramene" id="PAN31709">
    <property type="protein sequence ID" value="PAN31709"/>
    <property type="gene ID" value="PAHAL_5G439200"/>
</dbReference>
<accession>A0A2S3HWZ6</accession>
<dbReference type="CDD" id="cd17351">
    <property type="entry name" value="MFS_NPF"/>
    <property type="match status" value="1"/>
</dbReference>
<dbReference type="GO" id="GO:0016020">
    <property type="term" value="C:membrane"/>
    <property type="evidence" value="ECO:0007669"/>
    <property type="project" value="UniProtKB-SubCell"/>
</dbReference>
<evidence type="ECO:0000256" key="4">
    <source>
        <dbReference type="ARBA" id="ARBA00022989"/>
    </source>
</evidence>
<dbReference type="GO" id="GO:0022857">
    <property type="term" value="F:transmembrane transporter activity"/>
    <property type="evidence" value="ECO:0007669"/>
    <property type="project" value="InterPro"/>
</dbReference>
<evidence type="ECO:0000256" key="6">
    <source>
        <dbReference type="SAM" id="MobiDB-lite"/>
    </source>
</evidence>
<feature type="transmembrane region" description="Helical" evidence="7">
    <location>
        <begin position="257"/>
        <end position="276"/>
    </location>
</feature>
<comment type="subcellular location">
    <subcellularLocation>
        <location evidence="1">Membrane</location>
        <topology evidence="1">Multi-pass membrane protein</topology>
    </subcellularLocation>
</comment>
<dbReference type="Gene3D" id="1.20.1250.20">
    <property type="entry name" value="MFS general substrate transporter like domains"/>
    <property type="match status" value="1"/>
</dbReference>
<feature type="transmembrane region" description="Helical" evidence="7">
    <location>
        <begin position="282"/>
        <end position="302"/>
    </location>
</feature>
<evidence type="ECO:0008006" key="9">
    <source>
        <dbReference type="Google" id="ProtNLM"/>
    </source>
</evidence>
<dbReference type="EMBL" id="CM008050">
    <property type="protein sequence ID" value="PAN31709.1"/>
    <property type="molecule type" value="Genomic_DNA"/>
</dbReference>
<dbReference type="InterPro" id="IPR000109">
    <property type="entry name" value="POT_fam"/>
</dbReference>
<feature type="transmembrane region" description="Helical" evidence="7">
    <location>
        <begin position="440"/>
        <end position="464"/>
    </location>
</feature>
<evidence type="ECO:0000256" key="2">
    <source>
        <dbReference type="ARBA" id="ARBA00005982"/>
    </source>
</evidence>
<dbReference type="Proteomes" id="UP000243499">
    <property type="component" value="Chromosome 5"/>
</dbReference>
<keyword evidence="3 7" id="KW-0812">Transmembrane</keyword>
<organism evidence="8">
    <name type="scientific">Panicum hallii</name>
    <dbReference type="NCBI Taxonomy" id="206008"/>
    <lineage>
        <taxon>Eukaryota</taxon>
        <taxon>Viridiplantae</taxon>
        <taxon>Streptophyta</taxon>
        <taxon>Embryophyta</taxon>
        <taxon>Tracheophyta</taxon>
        <taxon>Spermatophyta</taxon>
        <taxon>Magnoliopsida</taxon>
        <taxon>Liliopsida</taxon>
        <taxon>Poales</taxon>
        <taxon>Poaceae</taxon>
        <taxon>PACMAD clade</taxon>
        <taxon>Panicoideae</taxon>
        <taxon>Panicodae</taxon>
        <taxon>Paniceae</taxon>
        <taxon>Panicinae</taxon>
        <taxon>Panicum</taxon>
        <taxon>Panicum sect. Panicum</taxon>
    </lineage>
</organism>
<feature type="transmembrane region" description="Helical" evidence="7">
    <location>
        <begin position="406"/>
        <end position="428"/>
    </location>
</feature>
<dbReference type="PROSITE" id="PS01022">
    <property type="entry name" value="PTR2_1"/>
    <property type="match status" value="1"/>
</dbReference>
<dbReference type="EMBL" id="CM008050">
    <property type="protein sequence ID" value="PAN31708.1"/>
    <property type="molecule type" value="Genomic_DNA"/>
</dbReference>
<dbReference type="GO" id="GO:0006857">
    <property type="term" value="P:oligopeptide transport"/>
    <property type="evidence" value="ECO:0007669"/>
    <property type="project" value="InterPro"/>
</dbReference>
<reference evidence="8" key="1">
    <citation type="submission" date="2018-04" db="EMBL/GenBank/DDBJ databases">
        <title>WGS assembly of Panicum hallii.</title>
        <authorList>
            <person name="Lovell J."/>
            <person name="Jenkins J."/>
            <person name="Lowry D."/>
            <person name="Mamidi S."/>
            <person name="Sreedasyam A."/>
            <person name="Weng X."/>
            <person name="Barry K."/>
            <person name="Bonette J."/>
            <person name="Campitelli B."/>
            <person name="Daum C."/>
            <person name="Gordon S."/>
            <person name="Gould B."/>
            <person name="Lipzen A."/>
            <person name="Macqueen A."/>
            <person name="Palacio-Mejia J."/>
            <person name="Plott C."/>
            <person name="Shakirov E."/>
            <person name="Shu S."/>
            <person name="Yoshinaga Y."/>
            <person name="Zane M."/>
            <person name="Rokhsar D."/>
            <person name="Grimwood J."/>
            <person name="Schmutz J."/>
            <person name="Juenger T."/>
        </authorList>
    </citation>
    <scope>NUCLEOTIDE SEQUENCE [LARGE SCALE GENOMIC DNA]</scope>
    <source>
        <strain evidence="8">FIL2</strain>
    </source>
</reference>
<gene>
    <name evidence="8" type="ORF">PAHAL_5G439200</name>
</gene>
<evidence type="ECO:0000256" key="5">
    <source>
        <dbReference type="ARBA" id="ARBA00023136"/>
    </source>
</evidence>
<evidence type="ECO:0000256" key="1">
    <source>
        <dbReference type="ARBA" id="ARBA00004141"/>
    </source>
</evidence>
<dbReference type="AlphaFoldDB" id="A0A2S3HWZ6"/>
<dbReference type="Pfam" id="PF00854">
    <property type="entry name" value="PTR2"/>
    <property type="match status" value="1"/>
</dbReference>
<feature type="transmembrane region" description="Helical" evidence="7">
    <location>
        <begin position="163"/>
        <end position="187"/>
    </location>
</feature>
<dbReference type="InterPro" id="IPR018456">
    <property type="entry name" value="PTR2_symporter_CS"/>
</dbReference>
<keyword evidence="5 7" id="KW-0472">Membrane</keyword>